<protein>
    <submittedName>
        <fullName evidence="2">Uncharacterized protein</fullName>
    </submittedName>
</protein>
<organism evidence="2 3">
    <name type="scientific">Colletotrichum chrysophilum</name>
    <dbReference type="NCBI Taxonomy" id="1836956"/>
    <lineage>
        <taxon>Eukaryota</taxon>
        <taxon>Fungi</taxon>
        <taxon>Dikarya</taxon>
        <taxon>Ascomycota</taxon>
        <taxon>Pezizomycotina</taxon>
        <taxon>Sordariomycetes</taxon>
        <taxon>Hypocreomycetidae</taxon>
        <taxon>Glomerellales</taxon>
        <taxon>Glomerellaceae</taxon>
        <taxon>Colletotrichum</taxon>
        <taxon>Colletotrichum gloeosporioides species complex</taxon>
    </lineage>
</organism>
<proteinExistence type="predicted"/>
<name>A0AAD9AC50_9PEZI</name>
<sequence length="115" mass="12781">MFPVVLASALSHQQDETNEPLSTETGGPHPQWKSRLESHKDQVHDHQIQVVRLHRRRSTGLTELDVAQGLAAACNHCPWAACKKLRLLLQGVRNSQKQSGTDGRPGNRRATCSRS</sequence>
<evidence type="ECO:0000313" key="3">
    <source>
        <dbReference type="Proteomes" id="UP001243330"/>
    </source>
</evidence>
<evidence type="ECO:0000256" key="1">
    <source>
        <dbReference type="SAM" id="MobiDB-lite"/>
    </source>
</evidence>
<dbReference type="AlphaFoldDB" id="A0AAD9AC50"/>
<feature type="compositionally biased region" description="Basic and acidic residues" evidence="1">
    <location>
        <begin position="34"/>
        <end position="45"/>
    </location>
</feature>
<dbReference type="EMBL" id="JAQOWY010000394">
    <property type="protein sequence ID" value="KAK1842794.1"/>
    <property type="molecule type" value="Genomic_DNA"/>
</dbReference>
<reference evidence="2" key="1">
    <citation type="submission" date="2023-01" db="EMBL/GenBank/DDBJ databases">
        <title>Colletotrichum chrysophilum M932 genome sequence.</title>
        <authorList>
            <person name="Baroncelli R."/>
        </authorList>
    </citation>
    <scope>NUCLEOTIDE SEQUENCE</scope>
    <source>
        <strain evidence="2">M932</strain>
    </source>
</reference>
<feature type="region of interest" description="Disordered" evidence="1">
    <location>
        <begin position="93"/>
        <end position="115"/>
    </location>
</feature>
<gene>
    <name evidence="2" type="ORF">CCHR01_14581</name>
</gene>
<keyword evidence="3" id="KW-1185">Reference proteome</keyword>
<accession>A0AAD9AC50</accession>
<comment type="caution">
    <text evidence="2">The sequence shown here is derived from an EMBL/GenBank/DDBJ whole genome shotgun (WGS) entry which is preliminary data.</text>
</comment>
<evidence type="ECO:0000313" key="2">
    <source>
        <dbReference type="EMBL" id="KAK1842794.1"/>
    </source>
</evidence>
<dbReference type="Proteomes" id="UP001243330">
    <property type="component" value="Unassembled WGS sequence"/>
</dbReference>
<feature type="region of interest" description="Disordered" evidence="1">
    <location>
        <begin position="8"/>
        <end position="45"/>
    </location>
</feature>